<keyword evidence="5" id="KW-0813">Transport</keyword>
<dbReference type="InterPro" id="IPR006202">
    <property type="entry name" value="Neur_chan_lig-bd"/>
</dbReference>
<dbReference type="Proteomes" id="UP000887540">
    <property type="component" value="Unplaced"/>
</dbReference>
<keyword evidence="5" id="KW-0407">Ion channel</keyword>
<dbReference type="Gene3D" id="2.70.170.10">
    <property type="entry name" value="Neurotransmitter-gated ion-channel ligand-binding domain"/>
    <property type="match status" value="1"/>
</dbReference>
<dbReference type="FunFam" id="2.70.170.10:FF:000028">
    <property type="entry name" value="AcetylCholine Receptor"/>
    <property type="match status" value="1"/>
</dbReference>
<feature type="transmembrane region" description="Helical" evidence="5">
    <location>
        <begin position="227"/>
        <end position="245"/>
    </location>
</feature>
<dbReference type="FunFam" id="1.20.58.390:FF:000049">
    <property type="entry name" value="AcetylCholine Receptor"/>
    <property type="match status" value="1"/>
</dbReference>
<dbReference type="PROSITE" id="PS00236">
    <property type="entry name" value="NEUROTR_ION_CHANNEL"/>
    <property type="match status" value="1"/>
</dbReference>
<feature type="domain" description="Neurotransmitter-gated ion-channel ligand-binding" evidence="7">
    <location>
        <begin position="2"/>
        <end position="191"/>
    </location>
</feature>
<evidence type="ECO:0000256" key="6">
    <source>
        <dbReference type="SAM" id="MobiDB-lite"/>
    </source>
</evidence>
<dbReference type="GO" id="GO:0005230">
    <property type="term" value="F:extracellular ligand-gated monoatomic ion channel activity"/>
    <property type="evidence" value="ECO:0007669"/>
    <property type="project" value="InterPro"/>
</dbReference>
<dbReference type="InterPro" id="IPR036719">
    <property type="entry name" value="Neuro-gated_channel_TM_sf"/>
</dbReference>
<keyword evidence="3 5" id="KW-1133">Transmembrane helix</keyword>
<keyword evidence="4 5" id="KW-0472">Membrane</keyword>
<dbReference type="PRINTS" id="PR00252">
    <property type="entry name" value="NRIONCHANNEL"/>
</dbReference>
<keyword evidence="2 5" id="KW-0812">Transmembrane</keyword>
<organism evidence="9 10">
    <name type="scientific">Acrobeloides nanus</name>
    <dbReference type="NCBI Taxonomy" id="290746"/>
    <lineage>
        <taxon>Eukaryota</taxon>
        <taxon>Metazoa</taxon>
        <taxon>Ecdysozoa</taxon>
        <taxon>Nematoda</taxon>
        <taxon>Chromadorea</taxon>
        <taxon>Rhabditida</taxon>
        <taxon>Tylenchina</taxon>
        <taxon>Cephalobomorpha</taxon>
        <taxon>Cephaloboidea</taxon>
        <taxon>Cephalobidae</taxon>
        <taxon>Acrobeloides</taxon>
    </lineage>
</organism>
<dbReference type="InterPro" id="IPR018000">
    <property type="entry name" value="Neurotransmitter_ion_chnl_CS"/>
</dbReference>
<dbReference type="Pfam" id="PF02931">
    <property type="entry name" value="Neur_chan_LBD"/>
    <property type="match status" value="1"/>
</dbReference>
<evidence type="ECO:0000256" key="3">
    <source>
        <dbReference type="ARBA" id="ARBA00022989"/>
    </source>
</evidence>
<feature type="domain" description="Neurotransmitter-gated ion-channel transmembrane" evidence="8">
    <location>
        <begin position="199"/>
        <end position="487"/>
    </location>
</feature>
<feature type="compositionally biased region" description="Basic and acidic residues" evidence="6">
    <location>
        <begin position="427"/>
        <end position="446"/>
    </location>
</feature>
<evidence type="ECO:0000256" key="5">
    <source>
        <dbReference type="RuleBase" id="RU000687"/>
    </source>
</evidence>
<dbReference type="InterPro" id="IPR006029">
    <property type="entry name" value="Neurotrans-gated_channel_TM"/>
</dbReference>
<feature type="transmembrane region" description="Helical" evidence="5">
    <location>
        <begin position="257"/>
        <end position="281"/>
    </location>
</feature>
<sequence>MSVKLSMELYQIIEVNEPQQYVMLNAWIVERWNDQKLYWKKDKFDGIEEIILPKDSIWIPDTTLYNSLLMNDEDTRRVINTKITLLPDEKNTLVELLYPTLYKFSCNLDLRYFPFDTQACKMTFGSWIYDMVGIDYYPYNSTNNAFGITNCIENEGWKILGTKVLRKEVKYQCCANKYVLLEFVLYIQRKPLFYIANLVTPTAIITLIAIIGFFSTSNMHAPREEKITLGITTLLSMCIIIFLVSDKLPSTSSYIPLIGWFYTFMLLLISMGTLASSYVMSVQKQGIIGKRPSPKVMKWAIRFGRMLRMKMPLLMKQAYMEQAAASKLLKQRRRKISFRNLMSTRDYLTSPQISTIMPPEPPLNGLKLTKRQKLISESETIEDYLDDDRTSNDITASEINSSRSEKGNGVGMRKTRSESTPYVYTIRDNKNPKLGEHSPDRDDPDVPKIGSPLQRTMAEIEYDWVAAVVERTLLIIFCILFVLMSLGVNSIGFFYWYFHKLDV</sequence>
<evidence type="ECO:0000256" key="1">
    <source>
        <dbReference type="ARBA" id="ARBA00004141"/>
    </source>
</evidence>
<dbReference type="Gene3D" id="1.20.58.390">
    <property type="entry name" value="Neurotransmitter-gated ion-channel transmembrane domain"/>
    <property type="match status" value="1"/>
</dbReference>
<dbReference type="InterPro" id="IPR036734">
    <property type="entry name" value="Neur_chan_lig-bd_sf"/>
</dbReference>
<keyword evidence="5" id="KW-0406">Ion transport</keyword>
<dbReference type="CDD" id="cd18997">
    <property type="entry name" value="LGIC_ECD_nAChR"/>
    <property type="match status" value="1"/>
</dbReference>
<reference evidence="10" key="1">
    <citation type="submission" date="2022-11" db="UniProtKB">
        <authorList>
            <consortium name="WormBaseParasite"/>
        </authorList>
    </citation>
    <scope>IDENTIFICATION</scope>
</reference>
<evidence type="ECO:0000256" key="4">
    <source>
        <dbReference type="ARBA" id="ARBA00023136"/>
    </source>
</evidence>
<dbReference type="Pfam" id="PF02932">
    <property type="entry name" value="Neur_chan_memb"/>
    <property type="match status" value="1"/>
</dbReference>
<comment type="subcellular location">
    <subcellularLocation>
        <location evidence="1">Membrane</location>
        <topology evidence="1">Multi-pass membrane protein</topology>
    </subcellularLocation>
</comment>
<evidence type="ECO:0000313" key="9">
    <source>
        <dbReference type="Proteomes" id="UP000887540"/>
    </source>
</evidence>
<evidence type="ECO:0000256" key="2">
    <source>
        <dbReference type="ARBA" id="ARBA00022692"/>
    </source>
</evidence>
<dbReference type="AlphaFoldDB" id="A0A914E3F6"/>
<dbReference type="WBParaSite" id="ACRNAN_scaffold5293.g7871.t1">
    <property type="protein sequence ID" value="ACRNAN_scaffold5293.g7871.t1"/>
    <property type="gene ID" value="ACRNAN_scaffold5293.g7871"/>
</dbReference>
<feature type="transmembrane region" description="Helical" evidence="5">
    <location>
        <begin position="192"/>
        <end position="215"/>
    </location>
</feature>
<evidence type="ECO:0000259" key="8">
    <source>
        <dbReference type="Pfam" id="PF02932"/>
    </source>
</evidence>
<feature type="region of interest" description="Disordered" evidence="6">
    <location>
        <begin position="395"/>
        <end position="450"/>
    </location>
</feature>
<dbReference type="GO" id="GO:0016020">
    <property type="term" value="C:membrane"/>
    <property type="evidence" value="ECO:0007669"/>
    <property type="project" value="UniProtKB-SubCell"/>
</dbReference>
<protein>
    <submittedName>
        <fullName evidence="10">Uncharacterized protein</fullName>
    </submittedName>
</protein>
<evidence type="ECO:0000259" key="7">
    <source>
        <dbReference type="Pfam" id="PF02931"/>
    </source>
</evidence>
<keyword evidence="9" id="KW-1185">Reference proteome</keyword>
<dbReference type="PANTHER" id="PTHR18945">
    <property type="entry name" value="NEUROTRANSMITTER GATED ION CHANNEL"/>
    <property type="match status" value="1"/>
</dbReference>
<dbReference type="SUPFAM" id="SSF63712">
    <property type="entry name" value="Nicotinic receptor ligand binding domain-like"/>
    <property type="match status" value="1"/>
</dbReference>
<feature type="transmembrane region" description="Helical" evidence="5">
    <location>
        <begin position="473"/>
        <end position="498"/>
    </location>
</feature>
<dbReference type="InterPro" id="IPR038050">
    <property type="entry name" value="Neuro_actylchol_rec"/>
</dbReference>
<comment type="similarity">
    <text evidence="5">Belongs to the ligand-gated ion channel (TC 1.A.9) family.</text>
</comment>
<dbReference type="GO" id="GO:0004888">
    <property type="term" value="F:transmembrane signaling receptor activity"/>
    <property type="evidence" value="ECO:0007669"/>
    <property type="project" value="InterPro"/>
</dbReference>
<proteinExistence type="inferred from homology"/>
<accession>A0A914E3F6</accession>
<evidence type="ECO:0000313" key="10">
    <source>
        <dbReference type="WBParaSite" id="ACRNAN_scaffold5293.g7871.t1"/>
    </source>
</evidence>
<dbReference type="SUPFAM" id="SSF90112">
    <property type="entry name" value="Neurotransmitter-gated ion-channel transmembrane pore"/>
    <property type="match status" value="1"/>
</dbReference>
<name>A0A914E3F6_9BILA</name>
<dbReference type="InterPro" id="IPR006201">
    <property type="entry name" value="Neur_channel"/>
</dbReference>
<dbReference type="CDD" id="cd19051">
    <property type="entry name" value="LGIC_TM_cation"/>
    <property type="match status" value="1"/>
</dbReference>